<organism evidence="2 3">
    <name type="scientific">Tenacibaculum lutimaris</name>
    <dbReference type="NCBI Taxonomy" id="285258"/>
    <lineage>
        <taxon>Bacteria</taxon>
        <taxon>Pseudomonadati</taxon>
        <taxon>Bacteroidota</taxon>
        <taxon>Flavobacteriia</taxon>
        <taxon>Flavobacteriales</taxon>
        <taxon>Flavobacteriaceae</taxon>
        <taxon>Tenacibaculum</taxon>
    </lineage>
</organism>
<dbReference type="PANTHER" id="PTHR39165:SF1">
    <property type="entry name" value="DUF456 DOMAIN-CONTAINING PROTEIN"/>
    <property type="match status" value="1"/>
</dbReference>
<dbReference type="EMBL" id="RAQM01000006">
    <property type="protein sequence ID" value="RKF04673.1"/>
    <property type="molecule type" value="Genomic_DNA"/>
</dbReference>
<keyword evidence="1" id="KW-0472">Membrane</keyword>
<evidence type="ECO:0000313" key="3">
    <source>
        <dbReference type="Proteomes" id="UP000285780"/>
    </source>
</evidence>
<sequence length="166" mass="18000">MDIFLVILGFVFACLGMVGSFLPVLPGPITSWVGLLLLHLTSVIPQNWTFLGITLAIAIIIFILDYFIPAMGTKRFGGTKYGVYGTTIGLIIGLFTPIPFGILIGAFVGALVGELIYDSKDTNRAIKASFGAFLGFLASATIKFSIATVYLVLFIVKFFEYSNSFF</sequence>
<keyword evidence="3" id="KW-1185">Reference proteome</keyword>
<keyword evidence="1" id="KW-1133">Transmembrane helix</keyword>
<gene>
    <name evidence="2" type="ORF">C8N26_0058</name>
</gene>
<keyword evidence="1" id="KW-0812">Transmembrane</keyword>
<feature type="transmembrane region" description="Helical" evidence="1">
    <location>
        <begin position="50"/>
        <end position="68"/>
    </location>
</feature>
<protein>
    <recommendedName>
        <fullName evidence="4">DUF456 domain-containing protein</fullName>
    </recommendedName>
</protein>
<evidence type="ECO:0000256" key="1">
    <source>
        <dbReference type="SAM" id="Phobius"/>
    </source>
</evidence>
<proteinExistence type="predicted"/>
<evidence type="ECO:0008006" key="4">
    <source>
        <dbReference type="Google" id="ProtNLM"/>
    </source>
</evidence>
<dbReference type="RefSeq" id="WP_028891186.1">
    <property type="nucleotide sequence ID" value="NZ_RAQM01000006.1"/>
</dbReference>
<feature type="transmembrane region" description="Helical" evidence="1">
    <location>
        <begin position="88"/>
        <end position="112"/>
    </location>
</feature>
<reference evidence="2 3" key="1">
    <citation type="submission" date="2018-09" db="EMBL/GenBank/DDBJ databases">
        <title>Genomic Encyclopedia of Archaeal and Bacterial Type Strains, Phase II (KMG-II): from individual species to whole genera.</title>
        <authorList>
            <person name="Goeker M."/>
        </authorList>
    </citation>
    <scope>NUCLEOTIDE SEQUENCE [LARGE SCALE GENOMIC DNA]</scope>
    <source>
        <strain evidence="2 3">DSM 16505</strain>
    </source>
</reference>
<dbReference type="Pfam" id="PF04306">
    <property type="entry name" value="DUF456"/>
    <property type="match status" value="1"/>
</dbReference>
<dbReference type="Proteomes" id="UP000285780">
    <property type="component" value="Unassembled WGS sequence"/>
</dbReference>
<evidence type="ECO:0000313" key="2">
    <source>
        <dbReference type="EMBL" id="RKF04673.1"/>
    </source>
</evidence>
<accession>A0A420E454</accession>
<comment type="caution">
    <text evidence="2">The sequence shown here is derived from an EMBL/GenBank/DDBJ whole genome shotgun (WGS) entry which is preliminary data.</text>
</comment>
<dbReference type="InterPro" id="IPR007403">
    <property type="entry name" value="DUF456"/>
</dbReference>
<dbReference type="AlphaFoldDB" id="A0A420E454"/>
<name>A0A420E454_9FLAO</name>
<feature type="transmembrane region" description="Helical" evidence="1">
    <location>
        <begin position="132"/>
        <end position="156"/>
    </location>
</feature>
<dbReference type="PANTHER" id="PTHR39165">
    <property type="entry name" value="IG HYPOTHETICAL 17883"/>
    <property type="match status" value="1"/>
</dbReference>